<evidence type="ECO:0000256" key="3">
    <source>
        <dbReference type="ARBA" id="ARBA00012404"/>
    </source>
</evidence>
<keyword evidence="11" id="KW-1185">Reference proteome</keyword>
<feature type="chain" id="PRO_5024374684" description="Chorismate mutase" evidence="8">
    <location>
        <begin position="26"/>
        <end position="291"/>
    </location>
</feature>
<dbReference type="Gramene" id="ONK68935">
    <property type="protein sequence ID" value="ONK68935"/>
    <property type="gene ID" value="A4U43_C05F17560"/>
</dbReference>
<dbReference type="EMBL" id="CM007385">
    <property type="protein sequence ID" value="ONK68935.1"/>
    <property type="molecule type" value="Genomic_DNA"/>
</dbReference>
<protein>
    <recommendedName>
        <fullName evidence="3 7">Chorismate mutase</fullName>
        <ecNumber evidence="3 7">5.4.99.5</ecNumber>
    </recommendedName>
</protein>
<evidence type="ECO:0000256" key="7">
    <source>
        <dbReference type="PIRNR" id="PIRNR017318"/>
    </source>
</evidence>
<dbReference type="OMA" id="FLDWALM"/>
<evidence type="ECO:0000313" key="11">
    <source>
        <dbReference type="Proteomes" id="UP000243459"/>
    </source>
</evidence>
<dbReference type="Pfam" id="PF01817">
    <property type="entry name" value="CM_2"/>
    <property type="match status" value="1"/>
</dbReference>
<dbReference type="InterPro" id="IPR037039">
    <property type="entry name" value="CM_AroQ_sf_eucaryotic"/>
</dbReference>
<evidence type="ECO:0000256" key="2">
    <source>
        <dbReference type="ARBA" id="ARBA00004817"/>
    </source>
</evidence>
<dbReference type="AlphaFoldDB" id="A0A5P1ESB4"/>
<comment type="pathway">
    <text evidence="2">Metabolic intermediate biosynthesis; prephenate biosynthesis; prephenate from chorismate: step 1/1.</text>
</comment>
<feature type="domain" description="Chorismate mutase" evidence="9">
    <location>
        <begin position="168"/>
        <end position="282"/>
    </location>
</feature>
<proteinExistence type="predicted"/>
<keyword evidence="8" id="KW-0732">Signal</keyword>
<dbReference type="GO" id="GO:0046417">
    <property type="term" value="P:chorismate metabolic process"/>
    <property type="evidence" value="ECO:0007669"/>
    <property type="project" value="InterPro"/>
</dbReference>
<feature type="signal peptide" evidence="8">
    <location>
        <begin position="1"/>
        <end position="25"/>
    </location>
</feature>
<dbReference type="GO" id="GO:0004106">
    <property type="term" value="F:chorismate mutase activity"/>
    <property type="evidence" value="ECO:0007669"/>
    <property type="project" value="UniProtKB-UniRule"/>
</dbReference>
<organism evidence="10 11">
    <name type="scientific">Asparagus officinalis</name>
    <name type="common">Garden asparagus</name>
    <dbReference type="NCBI Taxonomy" id="4686"/>
    <lineage>
        <taxon>Eukaryota</taxon>
        <taxon>Viridiplantae</taxon>
        <taxon>Streptophyta</taxon>
        <taxon>Embryophyta</taxon>
        <taxon>Tracheophyta</taxon>
        <taxon>Spermatophyta</taxon>
        <taxon>Magnoliopsida</taxon>
        <taxon>Liliopsida</taxon>
        <taxon>Asparagales</taxon>
        <taxon>Asparagaceae</taxon>
        <taxon>Asparagoideae</taxon>
        <taxon>Asparagus</taxon>
    </lineage>
</organism>
<dbReference type="SUPFAM" id="SSF48600">
    <property type="entry name" value="Chorismate mutase II"/>
    <property type="match status" value="1"/>
</dbReference>
<dbReference type="Proteomes" id="UP000243459">
    <property type="component" value="Chromosome 5"/>
</dbReference>
<evidence type="ECO:0000256" key="6">
    <source>
        <dbReference type="ARBA" id="ARBA00023235"/>
    </source>
</evidence>
<dbReference type="EC" id="5.4.99.5" evidence="3 7"/>
<dbReference type="GO" id="GO:0009073">
    <property type="term" value="P:aromatic amino acid family biosynthetic process"/>
    <property type="evidence" value="ECO:0007669"/>
    <property type="project" value="UniProtKB-UniRule"/>
</dbReference>
<evidence type="ECO:0000256" key="4">
    <source>
        <dbReference type="ARBA" id="ARBA00022605"/>
    </source>
</evidence>
<dbReference type="GO" id="GO:0008652">
    <property type="term" value="P:amino acid biosynthetic process"/>
    <property type="evidence" value="ECO:0007669"/>
    <property type="project" value="UniProtKB-KW"/>
</dbReference>
<name>A0A5P1ESB4_ASPOF</name>
<evidence type="ECO:0000256" key="8">
    <source>
        <dbReference type="SAM" id="SignalP"/>
    </source>
</evidence>
<keyword evidence="5 7" id="KW-0057">Aromatic amino acid biosynthesis</keyword>
<dbReference type="OrthoDB" id="191918at2759"/>
<keyword evidence="4 7" id="KW-0028">Amino-acid biosynthesis</keyword>
<reference evidence="11" key="1">
    <citation type="journal article" date="2017" name="Nat. Commun.">
        <title>The asparagus genome sheds light on the origin and evolution of a young Y chromosome.</title>
        <authorList>
            <person name="Harkess A."/>
            <person name="Zhou J."/>
            <person name="Xu C."/>
            <person name="Bowers J.E."/>
            <person name="Van der Hulst R."/>
            <person name="Ayyampalayam S."/>
            <person name="Mercati F."/>
            <person name="Riccardi P."/>
            <person name="McKain M.R."/>
            <person name="Kakrana A."/>
            <person name="Tang H."/>
            <person name="Ray J."/>
            <person name="Groenendijk J."/>
            <person name="Arikit S."/>
            <person name="Mathioni S.M."/>
            <person name="Nakano M."/>
            <person name="Shan H."/>
            <person name="Telgmann-Rauber A."/>
            <person name="Kanno A."/>
            <person name="Yue Z."/>
            <person name="Chen H."/>
            <person name="Li W."/>
            <person name="Chen Y."/>
            <person name="Xu X."/>
            <person name="Zhang Y."/>
            <person name="Luo S."/>
            <person name="Chen H."/>
            <person name="Gao J."/>
            <person name="Mao Z."/>
            <person name="Pires J.C."/>
            <person name="Luo M."/>
            <person name="Kudrna D."/>
            <person name="Wing R.A."/>
            <person name="Meyers B.C."/>
            <person name="Yi K."/>
            <person name="Kong H."/>
            <person name="Lavrijsen P."/>
            <person name="Sunseri F."/>
            <person name="Falavigna A."/>
            <person name="Ye Y."/>
            <person name="Leebens-Mack J.H."/>
            <person name="Chen G."/>
        </authorList>
    </citation>
    <scope>NUCLEOTIDE SEQUENCE [LARGE SCALE GENOMIC DNA]</scope>
    <source>
        <strain evidence="11">cv. DH0086</strain>
    </source>
</reference>
<dbReference type="InterPro" id="IPR008238">
    <property type="entry name" value="Chorismate_mutase_AroQ_euk"/>
</dbReference>
<dbReference type="PANTHER" id="PTHR21145">
    <property type="entry name" value="CHORISMATE MUTASE"/>
    <property type="match status" value="1"/>
</dbReference>
<dbReference type="InterPro" id="IPR036263">
    <property type="entry name" value="Chorismate_II_sf"/>
</dbReference>
<dbReference type="NCBIfam" id="TIGR01802">
    <property type="entry name" value="CM_pl-yst"/>
    <property type="match status" value="1"/>
</dbReference>
<dbReference type="InterPro" id="IPR002701">
    <property type="entry name" value="CM_II_prokaryot"/>
</dbReference>
<evidence type="ECO:0000259" key="9">
    <source>
        <dbReference type="Pfam" id="PF01817"/>
    </source>
</evidence>
<dbReference type="PIRSF" id="PIRSF017318">
    <property type="entry name" value="Chor_mut_AroQ_eu"/>
    <property type="match status" value="1"/>
</dbReference>
<dbReference type="UniPathway" id="UPA00120">
    <property type="reaction ID" value="UER00203"/>
</dbReference>
<evidence type="ECO:0000313" key="10">
    <source>
        <dbReference type="EMBL" id="ONK68935.1"/>
    </source>
</evidence>
<dbReference type="Gene3D" id="1.10.590.10">
    <property type="entry name" value="Chorismate mutase, AroQ class superfamily, eukaryotic"/>
    <property type="match status" value="1"/>
</dbReference>
<dbReference type="PANTHER" id="PTHR21145:SF10">
    <property type="entry name" value="CHORISMATE MUTASE"/>
    <property type="match status" value="1"/>
</dbReference>
<dbReference type="GO" id="GO:0005737">
    <property type="term" value="C:cytoplasm"/>
    <property type="evidence" value="ECO:0007669"/>
    <property type="project" value="TreeGrafter"/>
</dbReference>
<accession>A0A5P1ESB4</accession>
<gene>
    <name evidence="10" type="ORF">A4U43_C05F17560</name>
</gene>
<evidence type="ECO:0000256" key="1">
    <source>
        <dbReference type="ARBA" id="ARBA00000824"/>
    </source>
</evidence>
<sequence length="291" mass="32977">MASGSSPYPWLLFYLSSCCLILSSSFCNCRAPLSDPDSLLDDITLDTLRDSLTRQEDSIVFSLIERAKYPYNAPTYDPSYLGDSLNRSLVEVFVRETEAVQAKAGRYQNPEELPFFPQGLPLSLVPPYNFSQILYPVAASVNVSRTIWDMYFNDLLPSFTSEGDDGNYGQTSASDLVCLQLLSRRIHYGRFVAEVKFRDAPNDYTPAIRVQDKDTLTQLVTSASVEEMVQKRVKKKAMVFAQNVTLESKCGVNDTEAVYKVDPMVAYQLYKDWVIPLTKVVEIEYLLRRLD</sequence>
<keyword evidence="6 7" id="KW-0413">Isomerase</keyword>
<dbReference type="PROSITE" id="PS51169">
    <property type="entry name" value="CHORISMATE_MUT_3"/>
    <property type="match status" value="1"/>
</dbReference>
<comment type="catalytic activity">
    <reaction evidence="1 7">
        <text>chorismate = prephenate</text>
        <dbReference type="Rhea" id="RHEA:13897"/>
        <dbReference type="ChEBI" id="CHEBI:29748"/>
        <dbReference type="ChEBI" id="CHEBI:29934"/>
        <dbReference type="EC" id="5.4.99.5"/>
    </reaction>
</comment>
<evidence type="ECO:0000256" key="5">
    <source>
        <dbReference type="ARBA" id="ARBA00023141"/>
    </source>
</evidence>